<feature type="signal peptide" evidence="2">
    <location>
        <begin position="1"/>
        <end position="23"/>
    </location>
</feature>
<feature type="region of interest" description="Disordered" evidence="1">
    <location>
        <begin position="19"/>
        <end position="53"/>
    </location>
</feature>
<evidence type="ECO:0000313" key="4">
    <source>
        <dbReference type="Proteomes" id="UP000639859"/>
    </source>
</evidence>
<evidence type="ECO:0000256" key="1">
    <source>
        <dbReference type="SAM" id="MobiDB-lite"/>
    </source>
</evidence>
<keyword evidence="4" id="KW-1185">Reference proteome</keyword>
<dbReference type="RefSeq" id="WP_198576076.1">
    <property type="nucleotide sequence ID" value="NZ_JADWOX010000006.1"/>
</dbReference>
<name>A0ABS0SX31_9CAUL</name>
<evidence type="ECO:0000256" key="2">
    <source>
        <dbReference type="SAM" id="SignalP"/>
    </source>
</evidence>
<feature type="compositionally biased region" description="Basic and acidic residues" evidence="1">
    <location>
        <begin position="44"/>
        <end position="53"/>
    </location>
</feature>
<dbReference type="EMBL" id="JADWOX010000006">
    <property type="protein sequence ID" value="MBI1684153.1"/>
    <property type="molecule type" value="Genomic_DNA"/>
</dbReference>
<comment type="caution">
    <text evidence="3">The sequence shown here is derived from an EMBL/GenBank/DDBJ whole genome shotgun (WGS) entry which is preliminary data.</text>
</comment>
<reference evidence="3 4" key="1">
    <citation type="submission" date="2020-11" db="EMBL/GenBank/DDBJ databases">
        <title>genome sequence of strain KACC 18849.</title>
        <authorList>
            <person name="Gao J."/>
            <person name="Zhang X."/>
        </authorList>
    </citation>
    <scope>NUCLEOTIDE SEQUENCE [LARGE SCALE GENOMIC DNA]</scope>
    <source>
        <strain evidence="3 4">KACC 18849</strain>
    </source>
</reference>
<feature type="chain" id="PRO_5047131613" evidence="2">
    <location>
        <begin position="24"/>
        <end position="53"/>
    </location>
</feature>
<keyword evidence="2" id="KW-0732">Signal</keyword>
<sequence length="53" mass="5176">MSNLTFAVAAAILLTACSKPVPAPTPESSADNAAASAPAGVGATREKLPRPGQ</sequence>
<protein>
    <submittedName>
        <fullName evidence="3">Uncharacterized protein</fullName>
    </submittedName>
</protein>
<evidence type="ECO:0000313" key="3">
    <source>
        <dbReference type="EMBL" id="MBI1684153.1"/>
    </source>
</evidence>
<proteinExistence type="predicted"/>
<organism evidence="3 4">
    <name type="scientific">Caulobacter hibisci</name>
    <dbReference type="NCBI Taxonomy" id="2035993"/>
    <lineage>
        <taxon>Bacteria</taxon>
        <taxon>Pseudomonadati</taxon>
        <taxon>Pseudomonadota</taxon>
        <taxon>Alphaproteobacteria</taxon>
        <taxon>Caulobacterales</taxon>
        <taxon>Caulobacteraceae</taxon>
        <taxon>Caulobacter</taxon>
    </lineage>
</organism>
<gene>
    <name evidence="3" type="ORF">I4Q42_10785</name>
</gene>
<accession>A0ABS0SX31</accession>
<dbReference type="Proteomes" id="UP000639859">
    <property type="component" value="Unassembled WGS sequence"/>
</dbReference>
<feature type="compositionally biased region" description="Low complexity" evidence="1">
    <location>
        <begin position="28"/>
        <end position="39"/>
    </location>
</feature>